<dbReference type="Pfam" id="PF13490">
    <property type="entry name" value="zf-HC2"/>
    <property type="match status" value="1"/>
</dbReference>
<comment type="caution">
    <text evidence="2">The sequence shown here is derived from an EMBL/GenBank/DDBJ whole genome shotgun (WGS) entry which is preliminary data.</text>
</comment>
<evidence type="ECO:0000259" key="1">
    <source>
        <dbReference type="Pfam" id="PF13490"/>
    </source>
</evidence>
<keyword evidence="3" id="KW-1185">Reference proteome</keyword>
<dbReference type="EMBL" id="BMMZ01000002">
    <property type="protein sequence ID" value="GGL55850.1"/>
    <property type="molecule type" value="Genomic_DNA"/>
</dbReference>
<name>A0A917S467_9ACTN</name>
<evidence type="ECO:0000313" key="2">
    <source>
        <dbReference type="EMBL" id="GGL55850.1"/>
    </source>
</evidence>
<sequence>MTGQGDGVSDCDRAISQLYAFLDHELKAADADEIREHLAACEPCLDTFDAEQALKELVRRGCSGEVAPEHLRAKIHAVIETSTTVEVRKF</sequence>
<dbReference type="NCBIfam" id="TIGR03988">
    <property type="entry name" value="antisig_RsrA"/>
    <property type="match status" value="1"/>
</dbReference>
<evidence type="ECO:0000313" key="3">
    <source>
        <dbReference type="Proteomes" id="UP000613840"/>
    </source>
</evidence>
<dbReference type="AlphaFoldDB" id="A0A917S467"/>
<organism evidence="2 3">
    <name type="scientific">Microlunatus endophyticus</name>
    <dbReference type="NCBI Taxonomy" id="1716077"/>
    <lineage>
        <taxon>Bacteria</taxon>
        <taxon>Bacillati</taxon>
        <taxon>Actinomycetota</taxon>
        <taxon>Actinomycetes</taxon>
        <taxon>Propionibacteriales</taxon>
        <taxon>Propionibacteriaceae</taxon>
        <taxon>Microlunatus</taxon>
    </lineage>
</organism>
<gene>
    <name evidence="2" type="ORF">GCM10011575_12810</name>
</gene>
<dbReference type="InterPro" id="IPR024020">
    <property type="entry name" value="Anit_sigma_mycothiol_RsrA"/>
</dbReference>
<reference evidence="2" key="2">
    <citation type="submission" date="2020-09" db="EMBL/GenBank/DDBJ databases">
        <authorList>
            <person name="Sun Q."/>
            <person name="Zhou Y."/>
        </authorList>
    </citation>
    <scope>NUCLEOTIDE SEQUENCE</scope>
    <source>
        <strain evidence="2">CGMCC 4.7306</strain>
    </source>
</reference>
<dbReference type="Proteomes" id="UP000613840">
    <property type="component" value="Unassembled WGS sequence"/>
</dbReference>
<dbReference type="InterPro" id="IPR027383">
    <property type="entry name" value="Znf_put"/>
</dbReference>
<dbReference type="RefSeq" id="WP_188894306.1">
    <property type="nucleotide sequence ID" value="NZ_BMMZ01000002.1"/>
</dbReference>
<protein>
    <recommendedName>
        <fullName evidence="1">Putative zinc-finger domain-containing protein</fullName>
    </recommendedName>
</protein>
<reference evidence="2" key="1">
    <citation type="journal article" date="2014" name="Int. J. Syst. Evol. Microbiol.">
        <title>Complete genome sequence of Corynebacterium casei LMG S-19264T (=DSM 44701T), isolated from a smear-ripened cheese.</title>
        <authorList>
            <consortium name="US DOE Joint Genome Institute (JGI-PGF)"/>
            <person name="Walter F."/>
            <person name="Albersmeier A."/>
            <person name="Kalinowski J."/>
            <person name="Ruckert C."/>
        </authorList>
    </citation>
    <scope>NUCLEOTIDE SEQUENCE</scope>
    <source>
        <strain evidence="2">CGMCC 4.7306</strain>
    </source>
</reference>
<proteinExistence type="predicted"/>
<feature type="domain" description="Putative zinc-finger" evidence="1">
    <location>
        <begin position="11"/>
        <end position="44"/>
    </location>
</feature>
<accession>A0A917S467</accession>